<evidence type="ECO:0000313" key="1">
    <source>
        <dbReference type="EMBL" id="GGH93183.1"/>
    </source>
</evidence>
<evidence type="ECO:0000313" key="2">
    <source>
        <dbReference type="Proteomes" id="UP000621856"/>
    </source>
</evidence>
<sequence length="56" mass="6570">MRRIFQMHQNVAAFVFDSALRVRAAQRHDGGKKSGDKMFHVLPQADVNFKRHLEFE</sequence>
<accession>A0A8J3EQ23</accession>
<gene>
    <name evidence="1" type="ORF">GCM10011355_04420</name>
</gene>
<reference evidence="1" key="2">
    <citation type="submission" date="2020-09" db="EMBL/GenBank/DDBJ databases">
        <authorList>
            <person name="Sun Q."/>
            <person name="Zhou Y."/>
        </authorList>
    </citation>
    <scope>NUCLEOTIDE SEQUENCE</scope>
    <source>
        <strain evidence="1">CGMCC 1.14984</strain>
    </source>
</reference>
<dbReference type="AlphaFoldDB" id="A0A8J3EQ23"/>
<dbReference type="EMBL" id="BMGZ01000001">
    <property type="protein sequence ID" value="GGH93183.1"/>
    <property type="molecule type" value="Genomic_DNA"/>
</dbReference>
<proteinExistence type="predicted"/>
<comment type="caution">
    <text evidence="1">The sequence shown here is derived from an EMBL/GenBank/DDBJ whole genome shotgun (WGS) entry which is preliminary data.</text>
</comment>
<reference evidence="1" key="1">
    <citation type="journal article" date="2014" name="Int. J. Syst. Evol. Microbiol.">
        <title>Complete genome sequence of Corynebacterium casei LMG S-19264T (=DSM 44701T), isolated from a smear-ripened cheese.</title>
        <authorList>
            <consortium name="US DOE Joint Genome Institute (JGI-PGF)"/>
            <person name="Walter F."/>
            <person name="Albersmeier A."/>
            <person name="Kalinowski J."/>
            <person name="Ruckert C."/>
        </authorList>
    </citation>
    <scope>NUCLEOTIDE SEQUENCE</scope>
    <source>
        <strain evidence="1">CGMCC 1.14984</strain>
    </source>
</reference>
<dbReference type="Proteomes" id="UP000621856">
    <property type="component" value="Unassembled WGS sequence"/>
</dbReference>
<protein>
    <submittedName>
        <fullName evidence="1">Uncharacterized protein</fullName>
    </submittedName>
</protein>
<organism evidence="1 2">
    <name type="scientific">Aquisalinus luteolus</name>
    <dbReference type="NCBI Taxonomy" id="1566827"/>
    <lineage>
        <taxon>Bacteria</taxon>
        <taxon>Pseudomonadati</taxon>
        <taxon>Pseudomonadota</taxon>
        <taxon>Alphaproteobacteria</taxon>
        <taxon>Parvularculales</taxon>
        <taxon>Parvularculaceae</taxon>
        <taxon>Aquisalinus</taxon>
    </lineage>
</organism>
<name>A0A8J3EQ23_9PROT</name>